<name>A0A6G0XPY8_9STRA</name>
<keyword evidence="4 6" id="KW-0505">Motor protein</keyword>
<dbReference type="PROSITE" id="PS50020">
    <property type="entry name" value="WW_DOMAIN_2"/>
    <property type="match status" value="1"/>
</dbReference>
<proteinExistence type="inferred from homology"/>
<dbReference type="Gene3D" id="2.20.70.10">
    <property type="match status" value="1"/>
</dbReference>
<dbReference type="InterPro" id="IPR036020">
    <property type="entry name" value="WW_dom_sf"/>
</dbReference>
<sequence length="1211" mass="136403">MGVEMMPGTLCYVPDEAEAWLPAQVISHNPSKKQVDVKVFVTPQKTETRTVDFGDKKTLALMSGKGQSDASIDTLPVQNETTNVEDMITLNYLHEAAILYNVKTRFLALQPYTYTGDICIAVNPYQWLGSLYSDEQHLKYQRSKKDELPPHVYATSVSAYRSMSNENRNQSVLVSGESGAGKTETTKILMNHLATIAGGLNDATIAKIIMVNPLLESFGNAMTMRNDNSSRFGKFTQLQFDAKGTLVGAQCKTYLLEKTRVITHEGPERNYHIFYQVLASGLSELHLDPNFEYAYLGKLHTTSIEGHTDAQHFEKTKAALERIGLSSTGQTVLFRTLAGILHLGEVEFAAVSDEASQLKPTCNHSHHVCDLLGVDRPALEAALCSRTMQARNEKYNVPLAKADAEQCRDALSKGLYANIFDWLVALINTSLSNATKMVNHIGVLDIFGFEHFKHNSFEQFCINYANEKLQQKFTFDVFKTVQVEYEEEGIQWNHIAYADNADVLQVIESKLGLISLLDEELMRPKGNEEAFVAKAALLMKDDPVIEFPRMSRTQFLIHHYAAPVTYDVVGFLEKHKDSLLPDLAQLMRSSSTPFVAKMFAEAPVASDASLAKRRSTGRSLALQTVGMQFKNNLSELMASIQATNVHYIRCIKPNSIKSSTAFDHSMVIAQLRCAGVIEAIRIARSAYPIRQSQTEFLGTFGMCYPDIMAKKNIKSSTDLCLEIIAQVPQWTSPVHFQVGRSKIYFQLGVIDDLESRKRQYLYDKVVLMQRILLGCTKRRQYQRKRVAIVKIQSVVRCVLAVVRYQTIYRGALALQSRWRGIVARRHYYVLQRQHKAHIVYAFVKGSHERLRFLKMKHSAVAIQSVFRMKFNRAKFARRLADARSQESMQRQLRTLQERLQVEQSKNNYDDATASESFRRRRKSSAQMVMADAGGMIDLIEKDNVRLRRELEELKAAYSLLKDETEKLKQEKEITTAAQHVKVRQQEDHVREKDKTIAALQKEIEKLRASGANGPGSNNGGPAPLLQYASQRSRASFRTISTRKEPRRVDHPDTSEALAGVGEALAVANKSMETKTFLKDSAQKLGASLDVDPTATRMALTNGLVGANSLRASPSVSSLKDRVAQMKNKYSQRDNEEYARPSLSDSVYRGSMAIPPLPPGWQVRMSRSKGRPYFLNEAMRLTLWDPPTEENIARAIAKRDRYADRQKPLTAV</sequence>
<evidence type="ECO:0000313" key="12">
    <source>
        <dbReference type="Proteomes" id="UP000481153"/>
    </source>
</evidence>
<feature type="region of interest" description="Disordered" evidence="8">
    <location>
        <begin position="903"/>
        <end position="922"/>
    </location>
</feature>
<dbReference type="PROSITE" id="PS50096">
    <property type="entry name" value="IQ"/>
    <property type="match status" value="2"/>
</dbReference>
<dbReference type="GO" id="GO:0000146">
    <property type="term" value="F:microfilament motor activity"/>
    <property type="evidence" value="ECO:0007669"/>
    <property type="project" value="TreeGrafter"/>
</dbReference>
<evidence type="ECO:0000256" key="4">
    <source>
        <dbReference type="ARBA" id="ARBA00023175"/>
    </source>
</evidence>
<evidence type="ECO:0000256" key="6">
    <source>
        <dbReference type="PROSITE-ProRule" id="PRU00782"/>
    </source>
</evidence>
<dbReference type="InterPro" id="IPR000048">
    <property type="entry name" value="IQ_motif_EF-hand-BS"/>
</dbReference>
<gene>
    <name evidence="11" type="ORF">Ae201684_002592</name>
</gene>
<feature type="coiled-coil region" evidence="7">
    <location>
        <begin position="936"/>
        <end position="1009"/>
    </location>
</feature>
<dbReference type="PANTHER" id="PTHR13140">
    <property type="entry name" value="MYOSIN"/>
    <property type="match status" value="1"/>
</dbReference>
<comment type="similarity">
    <text evidence="6">Belongs to the TRAFAC class myosin-kinesin ATPase superfamily. Myosin family.</text>
</comment>
<dbReference type="PRINTS" id="PR00193">
    <property type="entry name" value="MYOSINHEAVY"/>
</dbReference>
<keyword evidence="12" id="KW-1185">Reference proteome</keyword>
<organism evidence="11 12">
    <name type="scientific">Aphanomyces euteiches</name>
    <dbReference type="NCBI Taxonomy" id="100861"/>
    <lineage>
        <taxon>Eukaryota</taxon>
        <taxon>Sar</taxon>
        <taxon>Stramenopiles</taxon>
        <taxon>Oomycota</taxon>
        <taxon>Saprolegniomycetes</taxon>
        <taxon>Saprolegniales</taxon>
        <taxon>Verrucalvaceae</taxon>
        <taxon>Aphanomyces</taxon>
    </lineage>
</organism>
<dbReference type="InterPro" id="IPR001609">
    <property type="entry name" value="Myosin_head_motor_dom-like"/>
</dbReference>
<dbReference type="GO" id="GO:0016459">
    <property type="term" value="C:myosin complex"/>
    <property type="evidence" value="ECO:0007669"/>
    <property type="project" value="UniProtKB-KW"/>
</dbReference>
<dbReference type="SUPFAM" id="SSF51045">
    <property type="entry name" value="WW domain"/>
    <property type="match status" value="1"/>
</dbReference>
<evidence type="ECO:0000259" key="10">
    <source>
        <dbReference type="PROSITE" id="PS51456"/>
    </source>
</evidence>
<dbReference type="GO" id="GO:0005737">
    <property type="term" value="C:cytoplasm"/>
    <property type="evidence" value="ECO:0007669"/>
    <property type="project" value="TreeGrafter"/>
</dbReference>
<dbReference type="Proteomes" id="UP000481153">
    <property type="component" value="Unassembled WGS sequence"/>
</dbReference>
<dbReference type="Gene3D" id="3.30.70.1590">
    <property type="match status" value="1"/>
</dbReference>
<reference evidence="11 12" key="1">
    <citation type="submission" date="2019-07" db="EMBL/GenBank/DDBJ databases">
        <title>Genomics analysis of Aphanomyces spp. identifies a new class of oomycete effector associated with host adaptation.</title>
        <authorList>
            <person name="Gaulin E."/>
        </authorList>
    </citation>
    <scope>NUCLEOTIDE SEQUENCE [LARGE SCALE GENOMIC DNA]</scope>
    <source>
        <strain evidence="11 12">ATCC 201684</strain>
    </source>
</reference>
<dbReference type="SMART" id="SM00015">
    <property type="entry name" value="IQ"/>
    <property type="match status" value="3"/>
</dbReference>
<dbReference type="Pfam" id="PF00612">
    <property type="entry name" value="IQ"/>
    <property type="match status" value="1"/>
</dbReference>
<dbReference type="PANTHER" id="PTHR13140:SF706">
    <property type="entry name" value="DILUTE CLASS UNCONVENTIONAL MYOSIN, ISOFORM C"/>
    <property type="match status" value="1"/>
</dbReference>
<accession>A0A6G0XPY8</accession>
<dbReference type="InterPro" id="IPR036961">
    <property type="entry name" value="Kinesin_motor_dom_sf"/>
</dbReference>
<dbReference type="InterPro" id="IPR001202">
    <property type="entry name" value="WW_dom"/>
</dbReference>
<keyword evidence="3 6" id="KW-0518">Myosin</keyword>
<dbReference type="Gene3D" id="1.20.58.530">
    <property type="match status" value="1"/>
</dbReference>
<dbReference type="Gene3D" id="1.20.120.720">
    <property type="entry name" value="Myosin VI head, motor domain, U50 subdomain"/>
    <property type="match status" value="1"/>
</dbReference>
<evidence type="ECO:0008006" key="13">
    <source>
        <dbReference type="Google" id="ProtNLM"/>
    </source>
</evidence>
<evidence type="ECO:0000256" key="5">
    <source>
        <dbReference type="ARBA" id="ARBA00023203"/>
    </source>
</evidence>
<keyword evidence="2 6" id="KW-0067">ATP-binding</keyword>
<dbReference type="VEuPathDB" id="FungiDB:AeMF1_012299"/>
<evidence type="ECO:0000256" key="7">
    <source>
        <dbReference type="SAM" id="Coils"/>
    </source>
</evidence>
<dbReference type="GO" id="GO:0051015">
    <property type="term" value="F:actin filament binding"/>
    <property type="evidence" value="ECO:0007669"/>
    <property type="project" value="TreeGrafter"/>
</dbReference>
<protein>
    <recommendedName>
        <fullName evidence="13">Myosin motor domain-containing protein</fullName>
    </recommendedName>
</protein>
<feature type="binding site" evidence="6">
    <location>
        <begin position="176"/>
        <end position="183"/>
    </location>
    <ligand>
        <name>ATP</name>
        <dbReference type="ChEBI" id="CHEBI:30616"/>
    </ligand>
</feature>
<dbReference type="Gene3D" id="1.10.10.820">
    <property type="match status" value="1"/>
</dbReference>
<dbReference type="EMBL" id="VJMJ01000027">
    <property type="protein sequence ID" value="KAF0742497.1"/>
    <property type="molecule type" value="Genomic_DNA"/>
</dbReference>
<feature type="domain" description="WW" evidence="9">
    <location>
        <begin position="1154"/>
        <end position="1188"/>
    </location>
</feature>
<dbReference type="AlphaFoldDB" id="A0A6G0XPY8"/>
<dbReference type="SUPFAM" id="SSF52540">
    <property type="entry name" value="P-loop containing nucleoside triphosphate hydrolases"/>
    <property type="match status" value="1"/>
</dbReference>
<feature type="domain" description="Myosin motor" evidence="10">
    <location>
        <begin position="82"/>
        <end position="758"/>
    </location>
</feature>
<evidence type="ECO:0000313" key="11">
    <source>
        <dbReference type="EMBL" id="KAF0742497.1"/>
    </source>
</evidence>
<keyword evidence="5 6" id="KW-0009">Actin-binding</keyword>
<dbReference type="Pfam" id="PF00397">
    <property type="entry name" value="WW"/>
    <property type="match status" value="1"/>
</dbReference>
<evidence type="ECO:0000256" key="8">
    <source>
        <dbReference type="SAM" id="MobiDB-lite"/>
    </source>
</evidence>
<evidence type="ECO:0000256" key="3">
    <source>
        <dbReference type="ARBA" id="ARBA00023123"/>
    </source>
</evidence>
<dbReference type="SMART" id="SM00456">
    <property type="entry name" value="WW"/>
    <property type="match status" value="1"/>
</dbReference>
<keyword evidence="1 6" id="KW-0547">Nucleotide-binding</keyword>
<comment type="caution">
    <text evidence="11">The sequence shown here is derived from an EMBL/GenBank/DDBJ whole genome shotgun (WGS) entry which is preliminary data.</text>
</comment>
<dbReference type="PROSITE" id="PS51456">
    <property type="entry name" value="MYOSIN_MOTOR"/>
    <property type="match status" value="1"/>
</dbReference>
<dbReference type="GO" id="GO:0005524">
    <property type="term" value="F:ATP binding"/>
    <property type="evidence" value="ECO:0007669"/>
    <property type="project" value="UniProtKB-UniRule"/>
</dbReference>
<feature type="region of interest" description="Actin-binding" evidence="6">
    <location>
        <begin position="633"/>
        <end position="655"/>
    </location>
</feature>
<dbReference type="GO" id="GO:0016020">
    <property type="term" value="C:membrane"/>
    <property type="evidence" value="ECO:0007669"/>
    <property type="project" value="TreeGrafter"/>
</dbReference>
<dbReference type="Pfam" id="PF00063">
    <property type="entry name" value="Myosin_head"/>
    <property type="match status" value="1"/>
</dbReference>
<dbReference type="Gene3D" id="1.20.5.190">
    <property type="match status" value="1"/>
</dbReference>
<evidence type="ECO:0000256" key="1">
    <source>
        <dbReference type="ARBA" id="ARBA00022741"/>
    </source>
</evidence>
<dbReference type="SMART" id="SM00242">
    <property type="entry name" value="MYSc"/>
    <property type="match status" value="1"/>
</dbReference>
<evidence type="ECO:0000256" key="2">
    <source>
        <dbReference type="ARBA" id="ARBA00022840"/>
    </source>
</evidence>
<dbReference type="InterPro" id="IPR027417">
    <property type="entry name" value="P-loop_NTPase"/>
</dbReference>
<evidence type="ECO:0000259" key="9">
    <source>
        <dbReference type="PROSITE" id="PS50020"/>
    </source>
</evidence>
<keyword evidence="7" id="KW-0175">Coiled coil</keyword>
<dbReference type="GO" id="GO:0007015">
    <property type="term" value="P:actin filament organization"/>
    <property type="evidence" value="ECO:0007669"/>
    <property type="project" value="TreeGrafter"/>
</dbReference>
<dbReference type="Gene3D" id="3.40.850.10">
    <property type="entry name" value="Kinesin motor domain"/>
    <property type="match status" value="1"/>
</dbReference>
<dbReference type="CDD" id="cd00201">
    <property type="entry name" value="WW"/>
    <property type="match status" value="1"/>
</dbReference>